<evidence type="ECO:0000313" key="2">
    <source>
        <dbReference type="Proteomes" id="UP000499080"/>
    </source>
</evidence>
<proteinExistence type="predicted"/>
<accession>A0A4Y2W354</accession>
<sequence>MKLSYAEAAKLNNKRKKPTLLLYPSEENDKEIEEILTEELKVDSANFRFKNVRKIQNKGLAIVWDKHQQLEKLRETILSNDILKKNISLRLPGKRYPSLKIYDLRNDTTNEDVQIALKAYSNWGEDLRLRFKMRGRKEGTSHWVLEAPCEAFFKLKRLRKVPIKWVMYHMKEFLHNKRCSIYQAYGHTDNSKECKFTTPFCGCCGLRHNTETAEMMNFTALTVPKATEIEALTTKSGTEPYTVIAPVTIKK</sequence>
<dbReference type="OrthoDB" id="6775559at2759"/>
<name>A0A4Y2W354_ARAVE</name>
<dbReference type="Proteomes" id="UP000499080">
    <property type="component" value="Unassembled WGS sequence"/>
</dbReference>
<gene>
    <name evidence="1" type="ORF">AVEN_106899_1</name>
</gene>
<dbReference type="AlphaFoldDB" id="A0A4Y2W354"/>
<comment type="caution">
    <text evidence="1">The sequence shown here is derived from an EMBL/GenBank/DDBJ whole genome shotgun (WGS) entry which is preliminary data.</text>
</comment>
<reference evidence="1 2" key="1">
    <citation type="journal article" date="2019" name="Sci. Rep.">
        <title>Orb-weaving spider Araneus ventricosus genome elucidates the spidroin gene catalogue.</title>
        <authorList>
            <person name="Kono N."/>
            <person name="Nakamura H."/>
            <person name="Ohtoshi R."/>
            <person name="Moran D.A.P."/>
            <person name="Shinohara A."/>
            <person name="Yoshida Y."/>
            <person name="Fujiwara M."/>
            <person name="Mori M."/>
            <person name="Tomita M."/>
            <person name="Arakawa K."/>
        </authorList>
    </citation>
    <scope>NUCLEOTIDE SEQUENCE [LARGE SCALE GENOMIC DNA]</scope>
</reference>
<organism evidence="1 2">
    <name type="scientific">Araneus ventricosus</name>
    <name type="common">Orbweaver spider</name>
    <name type="synonym">Epeira ventricosa</name>
    <dbReference type="NCBI Taxonomy" id="182803"/>
    <lineage>
        <taxon>Eukaryota</taxon>
        <taxon>Metazoa</taxon>
        <taxon>Ecdysozoa</taxon>
        <taxon>Arthropoda</taxon>
        <taxon>Chelicerata</taxon>
        <taxon>Arachnida</taxon>
        <taxon>Araneae</taxon>
        <taxon>Araneomorphae</taxon>
        <taxon>Entelegynae</taxon>
        <taxon>Araneoidea</taxon>
        <taxon>Araneidae</taxon>
        <taxon>Araneus</taxon>
    </lineage>
</organism>
<dbReference type="EMBL" id="BGPR01054170">
    <property type="protein sequence ID" value="GBO30954.1"/>
    <property type="molecule type" value="Genomic_DNA"/>
</dbReference>
<protein>
    <submittedName>
        <fullName evidence="1">Uncharacterized protein</fullName>
    </submittedName>
</protein>
<evidence type="ECO:0000313" key="1">
    <source>
        <dbReference type="EMBL" id="GBO30954.1"/>
    </source>
</evidence>
<keyword evidence="2" id="KW-1185">Reference proteome</keyword>